<comment type="caution">
    <text evidence="2">The sequence shown here is derived from an EMBL/GenBank/DDBJ whole genome shotgun (WGS) entry which is preliminary data.</text>
</comment>
<sequence length="70" mass="8414">MKKWWLMMYHNILDVLLPLTLEMLLLIDTSTMTNVCLRNLSENVASEMRERMVSQQMNKVEEYQQEALHQ</sequence>
<evidence type="ECO:0000256" key="1">
    <source>
        <dbReference type="SAM" id="SignalP"/>
    </source>
</evidence>
<gene>
    <name evidence="2" type="ORF">PR048_032215</name>
</gene>
<feature type="signal peptide" evidence="1">
    <location>
        <begin position="1"/>
        <end position="22"/>
    </location>
</feature>
<keyword evidence="3" id="KW-1185">Reference proteome</keyword>
<accession>A0ABQ9G2S3</accession>
<keyword evidence="1" id="KW-0732">Signal</keyword>
<organism evidence="2 3">
    <name type="scientific">Dryococelus australis</name>
    <dbReference type="NCBI Taxonomy" id="614101"/>
    <lineage>
        <taxon>Eukaryota</taxon>
        <taxon>Metazoa</taxon>
        <taxon>Ecdysozoa</taxon>
        <taxon>Arthropoda</taxon>
        <taxon>Hexapoda</taxon>
        <taxon>Insecta</taxon>
        <taxon>Pterygota</taxon>
        <taxon>Neoptera</taxon>
        <taxon>Polyneoptera</taxon>
        <taxon>Phasmatodea</taxon>
        <taxon>Verophasmatodea</taxon>
        <taxon>Anareolatae</taxon>
        <taxon>Phasmatidae</taxon>
        <taxon>Eurycanthinae</taxon>
        <taxon>Dryococelus</taxon>
    </lineage>
</organism>
<reference evidence="2 3" key="1">
    <citation type="submission" date="2023-02" db="EMBL/GenBank/DDBJ databases">
        <title>LHISI_Scaffold_Assembly.</title>
        <authorList>
            <person name="Stuart O.P."/>
            <person name="Cleave R."/>
            <person name="Magrath M.J.L."/>
            <person name="Mikheyev A.S."/>
        </authorList>
    </citation>
    <scope>NUCLEOTIDE SEQUENCE [LARGE SCALE GENOMIC DNA]</scope>
    <source>
        <strain evidence="2">Daus_M_001</strain>
        <tissue evidence="2">Leg muscle</tissue>
    </source>
</reference>
<proteinExistence type="predicted"/>
<protein>
    <submittedName>
        <fullName evidence="2">Uncharacterized protein</fullName>
    </submittedName>
</protein>
<dbReference type="EMBL" id="JARBHB010000016">
    <property type="protein sequence ID" value="KAJ8866372.1"/>
    <property type="molecule type" value="Genomic_DNA"/>
</dbReference>
<evidence type="ECO:0000313" key="2">
    <source>
        <dbReference type="EMBL" id="KAJ8866372.1"/>
    </source>
</evidence>
<feature type="chain" id="PRO_5045868653" evidence="1">
    <location>
        <begin position="23"/>
        <end position="70"/>
    </location>
</feature>
<name>A0ABQ9G2S3_9NEOP</name>
<evidence type="ECO:0000313" key="3">
    <source>
        <dbReference type="Proteomes" id="UP001159363"/>
    </source>
</evidence>
<dbReference type="Proteomes" id="UP001159363">
    <property type="component" value="Chromosome 15"/>
</dbReference>